<name>A0ABQ3HET4_9NEIS</name>
<sequence length="161" mass="18109">MSAEIIQSDLFEPSTDLLTAIKDFQPKVIVGWFIGSHPDDNDKRTPANLRIEQKPKVYRENVEDRLVIAPLCPPSVEWVHTVQRGAVPPGVTEVQIKDGMAEEYENYMFKNSGFTVTDVQVLDWNQGATPFPYILNPNPNLPSGNTKPVIFSILARRMLSV</sequence>
<dbReference type="RefSeq" id="WP_189354941.1">
    <property type="nucleotide sequence ID" value="NZ_JBHUKB010000001.1"/>
</dbReference>
<protein>
    <recommendedName>
        <fullName evidence="3">Amine oxidase</fullName>
    </recommendedName>
</protein>
<gene>
    <name evidence="1" type="ORF">GCM10011419_30010</name>
</gene>
<organism evidence="1 2">
    <name type="scientific">Vogesella fluminis</name>
    <dbReference type="NCBI Taxonomy" id="1069161"/>
    <lineage>
        <taxon>Bacteria</taxon>
        <taxon>Pseudomonadati</taxon>
        <taxon>Pseudomonadota</taxon>
        <taxon>Betaproteobacteria</taxon>
        <taxon>Neisseriales</taxon>
        <taxon>Chromobacteriaceae</taxon>
        <taxon>Vogesella</taxon>
    </lineage>
</organism>
<reference evidence="2" key="1">
    <citation type="journal article" date="2019" name="Int. J. Syst. Evol. Microbiol.">
        <title>The Global Catalogue of Microorganisms (GCM) 10K type strain sequencing project: providing services to taxonomists for standard genome sequencing and annotation.</title>
        <authorList>
            <consortium name="The Broad Institute Genomics Platform"/>
            <consortium name="The Broad Institute Genome Sequencing Center for Infectious Disease"/>
            <person name="Wu L."/>
            <person name="Ma J."/>
        </authorList>
    </citation>
    <scope>NUCLEOTIDE SEQUENCE [LARGE SCALE GENOMIC DNA]</scope>
    <source>
        <strain evidence="2">KCTC 23713</strain>
    </source>
</reference>
<dbReference type="EMBL" id="BMYP01000095">
    <property type="protein sequence ID" value="GHD82518.1"/>
    <property type="molecule type" value="Genomic_DNA"/>
</dbReference>
<keyword evidence="2" id="KW-1185">Reference proteome</keyword>
<proteinExistence type="predicted"/>
<accession>A0ABQ3HET4</accession>
<comment type="caution">
    <text evidence="1">The sequence shown here is derived from an EMBL/GenBank/DDBJ whole genome shotgun (WGS) entry which is preliminary data.</text>
</comment>
<evidence type="ECO:0000313" key="2">
    <source>
        <dbReference type="Proteomes" id="UP000662678"/>
    </source>
</evidence>
<evidence type="ECO:0008006" key="3">
    <source>
        <dbReference type="Google" id="ProtNLM"/>
    </source>
</evidence>
<dbReference type="Proteomes" id="UP000662678">
    <property type="component" value="Unassembled WGS sequence"/>
</dbReference>
<evidence type="ECO:0000313" key="1">
    <source>
        <dbReference type="EMBL" id="GHD82518.1"/>
    </source>
</evidence>